<feature type="non-terminal residue" evidence="1">
    <location>
        <position position="47"/>
    </location>
</feature>
<name>A0AAW5EII4_CAMJU</name>
<dbReference type="EMBL" id="JAJUOL010001225">
    <property type="protein sequence ID" value="MCH3853732.1"/>
    <property type="molecule type" value="Genomic_DNA"/>
</dbReference>
<dbReference type="AlphaFoldDB" id="A0AAW5EII4"/>
<comment type="caution">
    <text evidence="1">The sequence shown here is derived from an EMBL/GenBank/DDBJ whole genome shotgun (WGS) entry which is preliminary data.</text>
</comment>
<protein>
    <submittedName>
        <fullName evidence="1">23S rRNA (Guanosine(2251)-2'-O)-methyltransferase RlmB</fullName>
    </submittedName>
</protein>
<reference evidence="1" key="1">
    <citation type="submission" date="2021-12" db="EMBL/GenBank/DDBJ databases">
        <title>Prevalence of phenicol resistance gene fexA in Campylobacter isolated from poultry supply chain.</title>
        <authorList>
            <person name="Tang B."/>
            <person name="Zheng X."/>
            <person name="Lin J."/>
            <person name="Lin R."/>
            <person name="Yang H."/>
            <person name="Shen Z."/>
            <person name="Xia F."/>
        </authorList>
    </citation>
    <scope>NUCLEOTIDE SEQUENCE</scope>
    <source>
        <strain evidence="1">CJHN2011004</strain>
    </source>
</reference>
<organism evidence="1 2">
    <name type="scientific">Campylobacter jejuni</name>
    <dbReference type="NCBI Taxonomy" id="197"/>
    <lineage>
        <taxon>Bacteria</taxon>
        <taxon>Pseudomonadati</taxon>
        <taxon>Campylobacterota</taxon>
        <taxon>Epsilonproteobacteria</taxon>
        <taxon>Campylobacterales</taxon>
        <taxon>Campylobacteraceae</taxon>
        <taxon>Campylobacter</taxon>
    </lineage>
</organism>
<accession>A0AAW5EII4</accession>
<evidence type="ECO:0000313" key="2">
    <source>
        <dbReference type="Proteomes" id="UP001199644"/>
    </source>
</evidence>
<dbReference type="InterPro" id="IPR029064">
    <property type="entry name" value="Ribosomal_eL30-like_sf"/>
</dbReference>
<dbReference type="Proteomes" id="UP001199644">
    <property type="component" value="Unassembled WGS sequence"/>
</dbReference>
<sequence>MIVYGKQIFFYILERHKELINELYLAKECDKETFKKIASSGFKIKKL</sequence>
<proteinExistence type="predicted"/>
<dbReference type="SUPFAM" id="SSF55315">
    <property type="entry name" value="L30e-like"/>
    <property type="match status" value="1"/>
</dbReference>
<gene>
    <name evidence="1" type="ORF">LZC39_16725</name>
</gene>
<evidence type="ECO:0000313" key="1">
    <source>
        <dbReference type="EMBL" id="MCH3853732.1"/>
    </source>
</evidence>